<organism evidence="1 2">
    <name type="scientific">Arsenicicoccus bolidensis</name>
    <dbReference type="NCBI Taxonomy" id="229480"/>
    <lineage>
        <taxon>Bacteria</taxon>
        <taxon>Bacillati</taxon>
        <taxon>Actinomycetota</taxon>
        <taxon>Actinomycetes</taxon>
        <taxon>Micrococcales</taxon>
        <taxon>Intrasporangiaceae</taxon>
        <taxon>Arsenicicoccus</taxon>
    </lineage>
</organism>
<evidence type="ECO:0000313" key="2">
    <source>
        <dbReference type="Proteomes" id="UP001521931"/>
    </source>
</evidence>
<comment type="caution">
    <text evidence="1">The sequence shown here is derived from an EMBL/GenBank/DDBJ whole genome shotgun (WGS) entry which is preliminary data.</text>
</comment>
<name>A0ABS9Q6I4_9MICO</name>
<dbReference type="Proteomes" id="UP001521931">
    <property type="component" value="Unassembled WGS sequence"/>
</dbReference>
<evidence type="ECO:0000313" key="1">
    <source>
        <dbReference type="EMBL" id="MCG7323482.1"/>
    </source>
</evidence>
<sequence>MYSRITGGAVTDPSAPAPAVLAAYEDRQDQSRRVAHAELVGDLFAAGDVAA</sequence>
<gene>
    <name evidence="1" type="ORF">MHL29_16515</name>
</gene>
<keyword evidence="2" id="KW-1185">Reference proteome</keyword>
<reference evidence="1 2" key="1">
    <citation type="submission" date="2022-02" db="EMBL/GenBank/DDBJ databases">
        <title>Uncovering new skin microbiome diversity through culturing and metagenomics.</title>
        <authorList>
            <person name="Conlan S."/>
            <person name="Deming C."/>
            <person name="Nisc Comparative Sequencing Program N."/>
            <person name="Segre J.A."/>
        </authorList>
    </citation>
    <scope>NUCLEOTIDE SEQUENCE [LARGE SCALE GENOMIC DNA]</scope>
    <source>
        <strain evidence="1 2">ACRQZ</strain>
    </source>
</reference>
<dbReference type="EMBL" id="JAKRCV010000079">
    <property type="protein sequence ID" value="MCG7323482.1"/>
    <property type="molecule type" value="Genomic_DNA"/>
</dbReference>
<proteinExistence type="predicted"/>
<accession>A0ABS9Q6I4</accession>
<dbReference type="RefSeq" id="WP_239266248.1">
    <property type="nucleotide sequence ID" value="NZ_JAKRCV010000079.1"/>
</dbReference>
<protein>
    <submittedName>
        <fullName evidence="1">Uncharacterized protein</fullName>
    </submittedName>
</protein>